<feature type="chain" id="PRO_5022092195" evidence="1">
    <location>
        <begin position="22"/>
        <end position="156"/>
    </location>
</feature>
<organism evidence="2 3">
    <name type="scientific">Deinococcus cellulosilyticus (strain DSM 18568 / NBRC 106333 / KACC 11606 / 5516J-15)</name>
    <dbReference type="NCBI Taxonomy" id="1223518"/>
    <lineage>
        <taxon>Bacteria</taxon>
        <taxon>Thermotogati</taxon>
        <taxon>Deinococcota</taxon>
        <taxon>Deinococci</taxon>
        <taxon>Deinococcales</taxon>
        <taxon>Deinococcaceae</taxon>
        <taxon>Deinococcus</taxon>
    </lineage>
</organism>
<dbReference type="AlphaFoldDB" id="A0A511MZQ1"/>
<reference evidence="2 3" key="1">
    <citation type="submission" date="2019-07" db="EMBL/GenBank/DDBJ databases">
        <title>Whole genome shotgun sequence of Deinococcus cellulosilyticus NBRC 106333.</title>
        <authorList>
            <person name="Hosoyama A."/>
            <person name="Uohara A."/>
            <person name="Ohji S."/>
            <person name="Ichikawa N."/>
        </authorList>
    </citation>
    <scope>NUCLEOTIDE SEQUENCE [LARGE SCALE GENOMIC DNA]</scope>
    <source>
        <strain evidence="2 3">NBRC 106333</strain>
    </source>
</reference>
<evidence type="ECO:0000256" key="1">
    <source>
        <dbReference type="SAM" id="SignalP"/>
    </source>
</evidence>
<name>A0A511MZQ1_DEIC1</name>
<dbReference type="RefSeq" id="WP_146883047.1">
    <property type="nucleotide sequence ID" value="NZ_BJXB01000004.1"/>
</dbReference>
<keyword evidence="3" id="KW-1185">Reference proteome</keyword>
<dbReference type="EMBL" id="BJXB01000004">
    <property type="protein sequence ID" value="GEM45596.1"/>
    <property type="molecule type" value="Genomic_DNA"/>
</dbReference>
<evidence type="ECO:0000313" key="3">
    <source>
        <dbReference type="Proteomes" id="UP000321306"/>
    </source>
</evidence>
<evidence type="ECO:0000313" key="2">
    <source>
        <dbReference type="EMBL" id="GEM45596.1"/>
    </source>
</evidence>
<proteinExistence type="predicted"/>
<dbReference type="Proteomes" id="UP000321306">
    <property type="component" value="Unassembled WGS sequence"/>
</dbReference>
<accession>A0A511MZQ1</accession>
<feature type="signal peptide" evidence="1">
    <location>
        <begin position="1"/>
        <end position="21"/>
    </location>
</feature>
<protein>
    <submittedName>
        <fullName evidence="2">Uncharacterized protein</fullName>
    </submittedName>
</protein>
<comment type="caution">
    <text evidence="2">The sequence shown here is derived from an EMBL/GenBank/DDBJ whole genome shotgun (WGS) entry which is preliminary data.</text>
</comment>
<keyword evidence="1" id="KW-0732">Signal</keyword>
<gene>
    <name evidence="2" type="ORF">DC3_12310</name>
</gene>
<sequence>MDCAFRWVVVFWLVASGVAQAVHVLESHEDLEVTSSKVLSIEIRPARQLNPDSTFYKITASILMDSAKADGFLCTQDMELMWYSTRSGVPQQAYSELFTHLRTAGWKVKFVGTAGPRVHYLFTRNTAVVYAALFNPNLVQKHNDVYDLLWCKARRS</sequence>